<protein>
    <submittedName>
        <fullName evidence="1">DUF885 domain-containing protein</fullName>
    </submittedName>
</protein>
<dbReference type="PANTHER" id="PTHR33361">
    <property type="entry name" value="GLR0591 PROTEIN"/>
    <property type="match status" value="1"/>
</dbReference>
<dbReference type="EMBL" id="QKTW01000007">
    <property type="protein sequence ID" value="PZF74023.1"/>
    <property type="molecule type" value="Genomic_DNA"/>
</dbReference>
<organism evidence="1 2">
    <name type="scientific">Taibaiella soli</name>
    <dbReference type="NCBI Taxonomy" id="1649169"/>
    <lineage>
        <taxon>Bacteria</taxon>
        <taxon>Pseudomonadati</taxon>
        <taxon>Bacteroidota</taxon>
        <taxon>Chitinophagia</taxon>
        <taxon>Chitinophagales</taxon>
        <taxon>Chitinophagaceae</taxon>
        <taxon>Taibaiella</taxon>
    </lineage>
</organism>
<name>A0A2W2C1T7_9BACT</name>
<evidence type="ECO:0000313" key="1">
    <source>
        <dbReference type="EMBL" id="PZF74023.1"/>
    </source>
</evidence>
<evidence type="ECO:0000313" key="2">
    <source>
        <dbReference type="Proteomes" id="UP000248745"/>
    </source>
</evidence>
<dbReference type="PROSITE" id="PS51257">
    <property type="entry name" value="PROKAR_LIPOPROTEIN"/>
    <property type="match status" value="1"/>
</dbReference>
<sequence length="588" mass="67238">MKQLITIVAAGALLASCGNPQNTGKVEQQDTQFDAYKEHFVEGLWKTYPGWASSQGYHKYDSVLVIPDAASREKEMAFAITNIDSLRKYDLKRLSDNNQTDYHMIENQLKSAIWGIEEEKSFEWNPSNYNVSERFAEMLNGNYDSLENRLRNIYLRMANIPAYYEAAKANIKNPTVEHTALGAEQNLGGVSVFEKDLVDAVAKSHLDAGEKEKILARAKESVVAIKAYAEWLKKLNNPTPRSFRLGKELYAKKFEFDIQSGYTVDQVYDKALAHKKELHEKMAKIATDLWPKYMGNAAKPADTLQLIRQVIDKISLKHTTPDSFQATIEKQIPVLIDFIKKKDLIYIDPSKPLVVRREPEYMAGVAGASINAPGPYDKNGNTYYNVGGMNGWPKEKAESYLREYNYYTLQILNIHEAIPGHYTQLVYSNQSPSIIKSILGNGAMIEGWAVYTERMMLENGYGADSGSNEASPEMWLMYYKWNLRSTCNMILDYSVHTKEMTKEAAMHLLVDEAFQQQAEAEGKWRRVSVTQVQLCSYFTGYTEIYDLREELKQKMGSNFNLKKFHEKFLSYGSAPVKYIREMMLRDLK</sequence>
<dbReference type="AlphaFoldDB" id="A0A2W2C1T7"/>
<dbReference type="Pfam" id="PF05960">
    <property type="entry name" value="DUF885"/>
    <property type="match status" value="1"/>
</dbReference>
<keyword evidence="2" id="KW-1185">Reference proteome</keyword>
<dbReference type="RefSeq" id="WP_110997764.1">
    <property type="nucleotide sequence ID" value="NZ_QKTW01000007.1"/>
</dbReference>
<accession>A0A2W2C1T7</accession>
<gene>
    <name evidence="1" type="ORF">DN068_04820</name>
</gene>
<proteinExistence type="predicted"/>
<dbReference type="OrthoDB" id="9760040at2"/>
<dbReference type="PANTHER" id="PTHR33361:SF15">
    <property type="entry name" value="DUF885 FAMILY LIPOPROTEIN"/>
    <property type="match status" value="1"/>
</dbReference>
<dbReference type="InterPro" id="IPR010281">
    <property type="entry name" value="DUF885"/>
</dbReference>
<dbReference type="Proteomes" id="UP000248745">
    <property type="component" value="Unassembled WGS sequence"/>
</dbReference>
<comment type="caution">
    <text evidence="1">The sequence shown here is derived from an EMBL/GenBank/DDBJ whole genome shotgun (WGS) entry which is preliminary data.</text>
</comment>
<reference evidence="1 2" key="1">
    <citation type="submission" date="2018-06" db="EMBL/GenBank/DDBJ databases">
        <title>Mucibacter soli gen. nov., sp. nov., a new member of the family Chitinophagaceae producing mucin.</title>
        <authorList>
            <person name="Kim M.-K."/>
            <person name="Park S."/>
            <person name="Kim T.-S."/>
            <person name="Joung Y."/>
            <person name="Han J.-H."/>
            <person name="Kim S.B."/>
        </authorList>
    </citation>
    <scope>NUCLEOTIDE SEQUENCE [LARGE SCALE GENOMIC DNA]</scope>
    <source>
        <strain evidence="1 2">R1-15</strain>
    </source>
</reference>